<feature type="compositionally biased region" description="Basic and acidic residues" evidence="1">
    <location>
        <begin position="12"/>
        <end position="26"/>
    </location>
</feature>
<dbReference type="GeneID" id="19465866"/>
<sequence length="440" mass="49081">MRGLRTPSSSRVDLRTADDMDRDVVSRRKSHGRAAHTTTLEDGDDVRDQDIRVTDGCSEFRYDQTRVHQPQEETFEDIVNDWNGNPNGSFSENDALAAYILPGTDYGGINMAYQEPFSRTQPDTVPSILDHGPAPNDTHSRDTLNHLASKPNYTCIFQPPKNVHECMKNLSKLSLDLYEHSIIIPPLSTHPDTSSAESGADTRSDVETATKIIQNQYPANHEAQETEEFPIDDTFHLTTALLDIVCYLNEFRTDVSHITTETAGNSSNKRPQPNKIVSWEDVVETRGDARQGVCDRTVDKATVMLVISCYTRLMDVYECLFGHIKACVEKAILPRNNAGQLVSLPAVRVGSFQVPTSKAIPLQVMTLLQLSSSVGGNMKTLLDRLQTSPWGGTKGMLDTNESTLDIMCKDVKHRVLDVSRQIRVTWTILYQSGLLQNRSS</sequence>
<dbReference type="Proteomes" id="UP000016922">
    <property type="component" value="Unassembled WGS sequence"/>
</dbReference>
<dbReference type="AlphaFoldDB" id="S3D7U2"/>
<dbReference type="OrthoDB" id="4330117at2759"/>
<name>S3D7U2_GLAL2</name>
<evidence type="ECO:0000313" key="3">
    <source>
        <dbReference type="Proteomes" id="UP000016922"/>
    </source>
</evidence>
<dbReference type="KEGG" id="glz:GLAREA_06813"/>
<feature type="compositionally biased region" description="Polar residues" evidence="1">
    <location>
        <begin position="1"/>
        <end position="11"/>
    </location>
</feature>
<reference evidence="2 3" key="1">
    <citation type="journal article" date="2013" name="BMC Genomics">
        <title>Genomics-driven discovery of the pneumocandin biosynthetic gene cluster in the fungus Glarea lozoyensis.</title>
        <authorList>
            <person name="Chen L."/>
            <person name="Yue Q."/>
            <person name="Zhang X."/>
            <person name="Xiang M."/>
            <person name="Wang C."/>
            <person name="Li S."/>
            <person name="Che Y."/>
            <person name="Ortiz-Lopez F.J."/>
            <person name="Bills G.F."/>
            <person name="Liu X."/>
            <person name="An Z."/>
        </authorList>
    </citation>
    <scope>NUCLEOTIDE SEQUENCE [LARGE SCALE GENOMIC DNA]</scope>
    <source>
        <strain evidence="3">ATCC 20868 / MF5171</strain>
    </source>
</reference>
<evidence type="ECO:0000256" key="1">
    <source>
        <dbReference type="SAM" id="MobiDB-lite"/>
    </source>
</evidence>
<feature type="region of interest" description="Disordered" evidence="1">
    <location>
        <begin position="1"/>
        <end position="35"/>
    </location>
</feature>
<evidence type="ECO:0000313" key="2">
    <source>
        <dbReference type="EMBL" id="EPE33800.1"/>
    </source>
</evidence>
<accession>S3D7U2</accession>
<proteinExistence type="predicted"/>
<dbReference type="eggNOG" id="ENOG502STRK">
    <property type="taxonomic scope" value="Eukaryota"/>
</dbReference>
<keyword evidence="3" id="KW-1185">Reference proteome</keyword>
<dbReference type="HOGENOM" id="CLU_622632_0_0_1"/>
<dbReference type="RefSeq" id="XP_008078952.1">
    <property type="nucleotide sequence ID" value="XM_008080761.1"/>
</dbReference>
<dbReference type="EMBL" id="KE145357">
    <property type="protein sequence ID" value="EPE33800.1"/>
    <property type="molecule type" value="Genomic_DNA"/>
</dbReference>
<gene>
    <name evidence="2" type="ORF">GLAREA_06813</name>
</gene>
<protein>
    <submittedName>
        <fullName evidence="2">Uncharacterized protein</fullName>
    </submittedName>
</protein>
<organism evidence="2 3">
    <name type="scientific">Glarea lozoyensis (strain ATCC 20868 / MF5171)</name>
    <dbReference type="NCBI Taxonomy" id="1116229"/>
    <lineage>
        <taxon>Eukaryota</taxon>
        <taxon>Fungi</taxon>
        <taxon>Dikarya</taxon>
        <taxon>Ascomycota</taxon>
        <taxon>Pezizomycotina</taxon>
        <taxon>Leotiomycetes</taxon>
        <taxon>Helotiales</taxon>
        <taxon>Helotiaceae</taxon>
        <taxon>Glarea</taxon>
    </lineage>
</organism>